<evidence type="ECO:0000313" key="2">
    <source>
        <dbReference type="EMBL" id="PXF40357.1"/>
    </source>
</evidence>
<dbReference type="AlphaFoldDB" id="A0A2V3IE67"/>
<feature type="compositionally biased region" description="Basic and acidic residues" evidence="1">
    <location>
        <begin position="135"/>
        <end position="155"/>
    </location>
</feature>
<keyword evidence="3" id="KW-1185">Reference proteome</keyword>
<feature type="region of interest" description="Disordered" evidence="1">
    <location>
        <begin position="125"/>
        <end position="198"/>
    </location>
</feature>
<feature type="compositionally biased region" description="Basic and acidic residues" evidence="1">
    <location>
        <begin position="258"/>
        <end position="268"/>
    </location>
</feature>
<feature type="compositionally biased region" description="Basic and acidic residues" evidence="1">
    <location>
        <begin position="1"/>
        <end position="11"/>
    </location>
</feature>
<evidence type="ECO:0000313" key="3">
    <source>
        <dbReference type="Proteomes" id="UP000247409"/>
    </source>
</evidence>
<name>A0A2V3IE67_9FLOR</name>
<dbReference type="Proteomes" id="UP000247409">
    <property type="component" value="Unassembled WGS sequence"/>
</dbReference>
<gene>
    <name evidence="2" type="ORF">BWQ96_09935</name>
</gene>
<organism evidence="2 3">
    <name type="scientific">Gracilariopsis chorda</name>
    <dbReference type="NCBI Taxonomy" id="448386"/>
    <lineage>
        <taxon>Eukaryota</taxon>
        <taxon>Rhodophyta</taxon>
        <taxon>Florideophyceae</taxon>
        <taxon>Rhodymeniophycidae</taxon>
        <taxon>Gracilariales</taxon>
        <taxon>Gracilariaceae</taxon>
        <taxon>Gracilariopsis</taxon>
    </lineage>
</organism>
<accession>A0A2V3IE67</accession>
<dbReference type="EMBL" id="NBIV01000306">
    <property type="protein sequence ID" value="PXF40357.1"/>
    <property type="molecule type" value="Genomic_DNA"/>
</dbReference>
<feature type="region of interest" description="Disordered" evidence="1">
    <location>
        <begin position="1"/>
        <end position="49"/>
    </location>
</feature>
<protein>
    <submittedName>
        <fullName evidence="2">Uncharacterized protein</fullName>
    </submittedName>
</protein>
<feature type="compositionally biased region" description="Basic and acidic residues" evidence="1">
    <location>
        <begin position="182"/>
        <end position="197"/>
    </location>
</feature>
<sequence>MLLEQDSRSSDDSGLSVMGSDSTPMARPCVERSGSGRSRGAAGRSSSRCSQPRLRILTVRTLISLSNTPPLATIMKISALVRKMAYPFHFEGSQKRWYKFSSKGARASRFSPNHSRWLSRRTQTFQVTSSLQRGHAAEEPDLSFKRTDSGPERRSQQARAHSPLYGATGSPDRRSSGVPSDRANRPSRDPPLDEARFHHPVGGVAISQVRDCRLGQRQRVYRTGDHDSGSEFDSVARRVPPNPDCVFGWCGEDGTEALNDRGSAHEGQEGLGQLLRE</sequence>
<proteinExistence type="predicted"/>
<reference evidence="2 3" key="1">
    <citation type="journal article" date="2018" name="Mol. Biol. Evol.">
        <title>Analysis of the draft genome of the red seaweed Gracilariopsis chorda provides insights into genome size evolution in Rhodophyta.</title>
        <authorList>
            <person name="Lee J."/>
            <person name="Yang E.C."/>
            <person name="Graf L."/>
            <person name="Yang J.H."/>
            <person name="Qiu H."/>
            <person name="Zel Zion U."/>
            <person name="Chan C.X."/>
            <person name="Stephens T.G."/>
            <person name="Weber A.P.M."/>
            <person name="Boo G.H."/>
            <person name="Boo S.M."/>
            <person name="Kim K.M."/>
            <person name="Shin Y."/>
            <person name="Jung M."/>
            <person name="Lee S.J."/>
            <person name="Yim H.S."/>
            <person name="Lee J.H."/>
            <person name="Bhattacharya D."/>
            <person name="Yoon H.S."/>
        </authorList>
    </citation>
    <scope>NUCLEOTIDE SEQUENCE [LARGE SCALE GENOMIC DNA]</scope>
    <source>
        <strain evidence="2 3">SKKU-2015</strain>
        <tissue evidence="2">Whole body</tissue>
    </source>
</reference>
<feature type="region of interest" description="Disordered" evidence="1">
    <location>
        <begin position="256"/>
        <end position="277"/>
    </location>
</feature>
<comment type="caution">
    <text evidence="2">The sequence shown here is derived from an EMBL/GenBank/DDBJ whole genome shotgun (WGS) entry which is preliminary data.</text>
</comment>
<evidence type="ECO:0000256" key="1">
    <source>
        <dbReference type="SAM" id="MobiDB-lite"/>
    </source>
</evidence>
<feature type="compositionally biased region" description="Low complexity" evidence="1">
    <location>
        <begin position="32"/>
        <end position="48"/>
    </location>
</feature>